<evidence type="ECO:0000313" key="2">
    <source>
        <dbReference type="Proteomes" id="UP000288641"/>
    </source>
</evidence>
<dbReference type="Pfam" id="PF23796">
    <property type="entry name" value="DUF7174"/>
    <property type="match status" value="1"/>
</dbReference>
<organism evidence="1 2">
    <name type="scientific">Pantoea phage vB_PagS_AAS23</name>
    <dbReference type="NCBI Taxonomy" id="2499073"/>
    <lineage>
        <taxon>Viruses</taxon>
        <taxon>Duplodnaviria</taxon>
        <taxon>Heunggongvirae</taxon>
        <taxon>Uroviricota</taxon>
        <taxon>Caudoviricetes</taxon>
        <taxon>Drexlerviridae</taxon>
        <taxon>Sauletekiovirus</taxon>
        <taxon>Sauletekiovirus AAS23</taxon>
    </lineage>
</organism>
<dbReference type="Proteomes" id="UP000288641">
    <property type="component" value="Segment"/>
</dbReference>
<accession>A0A3S9U7S6</accession>
<gene>
    <name evidence="1" type="ORF">AAS23_gp61</name>
</gene>
<dbReference type="InterPro" id="IPR055598">
    <property type="entry name" value="DUF7174"/>
</dbReference>
<keyword evidence="2" id="KW-1185">Reference proteome</keyword>
<protein>
    <submittedName>
        <fullName evidence="1">Uncharacterized protein</fullName>
    </submittedName>
</protein>
<name>A0A3S9U7S6_9CAUD</name>
<sequence>MTRIEFRNMLKDGAMKLLQGDETELVVTKLMIGLNVEDSDCINETYIRNAINQYGRFKASGGRVKVSARGDKYVISLMDEEQIARLSGSGSITHAAINSTSIAQVMAAVIEAEPDLSEMSGKQLEAAVKAMALYRASLIEKLKEITNHE</sequence>
<evidence type="ECO:0000313" key="1">
    <source>
        <dbReference type="EMBL" id="AZS06374.1"/>
    </source>
</evidence>
<reference evidence="1 2" key="1">
    <citation type="submission" date="2018-10" db="EMBL/GenBank/DDBJ databases">
        <title>Complete genome sequence of Pantoea phage vB_PagS_AAS23.</title>
        <authorList>
            <person name="Truncaite L."/>
            <person name="Simoliuniene M."/>
            <person name="Kazlauskas D."/>
            <person name="Meskys R."/>
            <person name="Simoliunas E."/>
        </authorList>
    </citation>
    <scope>NUCLEOTIDE SEQUENCE [LARGE SCALE GENOMIC DNA]</scope>
    <source>
        <strain evidence="1">AAS23</strain>
    </source>
</reference>
<proteinExistence type="predicted"/>
<dbReference type="EMBL" id="MK095606">
    <property type="protein sequence ID" value="AZS06374.1"/>
    <property type="molecule type" value="Genomic_DNA"/>
</dbReference>